<dbReference type="CDD" id="cd07323">
    <property type="entry name" value="LAM"/>
    <property type="match status" value="1"/>
</dbReference>
<feature type="domain" description="HTH La-type RNA-binding" evidence="4">
    <location>
        <begin position="197"/>
        <end position="284"/>
    </location>
</feature>
<dbReference type="Proteomes" id="UP001152797">
    <property type="component" value="Unassembled WGS sequence"/>
</dbReference>
<name>A0A9P1FW48_9DINO</name>
<proteinExistence type="predicted"/>
<evidence type="ECO:0000256" key="2">
    <source>
        <dbReference type="PROSITE-ProRule" id="PRU00332"/>
    </source>
</evidence>
<dbReference type="Gene3D" id="1.10.10.10">
    <property type="entry name" value="Winged helix-like DNA-binding domain superfamily/Winged helix DNA-binding domain"/>
    <property type="match status" value="1"/>
</dbReference>
<organism evidence="5">
    <name type="scientific">Cladocopium goreaui</name>
    <dbReference type="NCBI Taxonomy" id="2562237"/>
    <lineage>
        <taxon>Eukaryota</taxon>
        <taxon>Sar</taxon>
        <taxon>Alveolata</taxon>
        <taxon>Dinophyceae</taxon>
        <taxon>Suessiales</taxon>
        <taxon>Symbiodiniaceae</taxon>
        <taxon>Cladocopium</taxon>
    </lineage>
</organism>
<dbReference type="InterPro" id="IPR036388">
    <property type="entry name" value="WH-like_DNA-bd_sf"/>
</dbReference>
<dbReference type="InterPro" id="IPR045180">
    <property type="entry name" value="La_dom_prot"/>
</dbReference>
<feature type="region of interest" description="Disordered" evidence="3">
    <location>
        <begin position="78"/>
        <end position="118"/>
    </location>
</feature>
<sequence length="284" mass="31747">MSNMGLRLKVVDEAEQRRFLMPVPRSLVLVADLAKHVHRRSESEMGKMVLKVNGFALLPTQRIVDVLRDGDEVTVSRNCDKPAATLQPDARDLASTSPSKAPRRKSPASKGDMDSSTPAVTMTSFQAAMEAKEVVARGKPPSTTPLWPAPIASDLARAKQREQSYQLQQHGDTQSLRHPVLGELEVPKGQQPEDFVNRKLKTLRKAIRKQVEYYFSDLNWSKDEYLRSLADSDGFVAIPNIMDFKLLKQICCDFETIRDSLQTSEDLQLSACGNRLRKAGASLR</sequence>
<dbReference type="PANTHER" id="PTHR22792">
    <property type="entry name" value="LUPUS LA PROTEIN-RELATED"/>
    <property type="match status" value="1"/>
</dbReference>
<evidence type="ECO:0000259" key="4">
    <source>
        <dbReference type="PROSITE" id="PS50961"/>
    </source>
</evidence>
<comment type="caution">
    <text evidence="5">The sequence shown here is derived from an EMBL/GenBank/DDBJ whole genome shotgun (WGS) entry which is preliminary data.</text>
</comment>
<keyword evidence="1 2" id="KW-0694">RNA-binding</keyword>
<dbReference type="InterPro" id="IPR036390">
    <property type="entry name" value="WH_DNA-bd_sf"/>
</dbReference>
<dbReference type="AlphaFoldDB" id="A0A9P1FW48"/>
<dbReference type="EMBL" id="CAMXCT030001269">
    <property type="protein sequence ID" value="CAL4775789.1"/>
    <property type="molecule type" value="Genomic_DNA"/>
</dbReference>
<dbReference type="SMART" id="SM00715">
    <property type="entry name" value="LA"/>
    <property type="match status" value="1"/>
</dbReference>
<evidence type="ECO:0000313" key="6">
    <source>
        <dbReference type="EMBL" id="CAL4775789.1"/>
    </source>
</evidence>
<accession>A0A9P1FW48</accession>
<evidence type="ECO:0000313" key="5">
    <source>
        <dbReference type="EMBL" id="CAI3988477.1"/>
    </source>
</evidence>
<dbReference type="OrthoDB" id="340227at2759"/>
<dbReference type="InterPro" id="IPR006630">
    <property type="entry name" value="La_HTH"/>
</dbReference>
<dbReference type="GO" id="GO:0003723">
    <property type="term" value="F:RNA binding"/>
    <property type="evidence" value="ECO:0007669"/>
    <property type="project" value="UniProtKB-UniRule"/>
</dbReference>
<evidence type="ECO:0000313" key="7">
    <source>
        <dbReference type="Proteomes" id="UP001152797"/>
    </source>
</evidence>
<keyword evidence="7" id="KW-1185">Reference proteome</keyword>
<evidence type="ECO:0000256" key="3">
    <source>
        <dbReference type="SAM" id="MobiDB-lite"/>
    </source>
</evidence>
<reference evidence="6 7" key="2">
    <citation type="submission" date="2024-05" db="EMBL/GenBank/DDBJ databases">
        <authorList>
            <person name="Chen Y."/>
            <person name="Shah S."/>
            <person name="Dougan E. K."/>
            <person name="Thang M."/>
            <person name="Chan C."/>
        </authorList>
    </citation>
    <scope>NUCLEOTIDE SEQUENCE [LARGE SCALE GENOMIC DNA]</scope>
</reference>
<dbReference type="EMBL" id="CAMXCT010001269">
    <property type="protein sequence ID" value="CAI3988477.1"/>
    <property type="molecule type" value="Genomic_DNA"/>
</dbReference>
<reference evidence="5" key="1">
    <citation type="submission" date="2022-10" db="EMBL/GenBank/DDBJ databases">
        <authorList>
            <person name="Chen Y."/>
            <person name="Dougan E. K."/>
            <person name="Chan C."/>
            <person name="Rhodes N."/>
            <person name="Thang M."/>
        </authorList>
    </citation>
    <scope>NUCLEOTIDE SEQUENCE</scope>
</reference>
<gene>
    <name evidence="5" type="ORF">C1SCF055_LOCUS15642</name>
</gene>
<dbReference type="PROSITE" id="PS50961">
    <property type="entry name" value="HTH_LA"/>
    <property type="match status" value="1"/>
</dbReference>
<evidence type="ECO:0000256" key="1">
    <source>
        <dbReference type="ARBA" id="ARBA00022884"/>
    </source>
</evidence>
<dbReference type="Pfam" id="PF05383">
    <property type="entry name" value="La"/>
    <property type="match status" value="1"/>
</dbReference>
<protein>
    <recommendedName>
        <fullName evidence="4">HTH La-type RNA-binding domain-containing protein</fullName>
    </recommendedName>
</protein>
<dbReference type="EMBL" id="CAMXCT020001269">
    <property type="protein sequence ID" value="CAL1141852.1"/>
    <property type="molecule type" value="Genomic_DNA"/>
</dbReference>
<dbReference type="SUPFAM" id="SSF46785">
    <property type="entry name" value="Winged helix' DNA-binding domain"/>
    <property type="match status" value="1"/>
</dbReference>